<feature type="domain" description="DUF3048" evidence="3">
    <location>
        <begin position="82"/>
        <end position="226"/>
    </location>
</feature>
<comment type="caution">
    <text evidence="5">The sequence shown here is derived from an EMBL/GenBank/DDBJ whole genome shotgun (WGS) entry which is preliminary data.</text>
</comment>
<feature type="domain" description="DUF3048" evidence="4">
    <location>
        <begin position="273"/>
        <end position="379"/>
    </location>
</feature>
<evidence type="ECO:0000256" key="1">
    <source>
        <dbReference type="SAM" id="MobiDB-lite"/>
    </source>
</evidence>
<dbReference type="Proteomes" id="UP001197795">
    <property type="component" value="Unassembled WGS sequence"/>
</dbReference>
<evidence type="ECO:0000256" key="2">
    <source>
        <dbReference type="SAM" id="SignalP"/>
    </source>
</evidence>
<dbReference type="RefSeq" id="WP_227733351.1">
    <property type="nucleotide sequence ID" value="NZ_JAJEPV010000022.1"/>
</dbReference>
<dbReference type="Pfam" id="PF17479">
    <property type="entry name" value="DUF3048_C"/>
    <property type="match status" value="1"/>
</dbReference>
<evidence type="ECO:0000259" key="4">
    <source>
        <dbReference type="Pfam" id="PF17479"/>
    </source>
</evidence>
<feature type="region of interest" description="Disordered" evidence="1">
    <location>
        <begin position="32"/>
        <end position="59"/>
    </location>
</feature>
<keyword evidence="2" id="KW-0732">Signal</keyword>
<sequence length="391" mass="44005">MRKYKFRRQFLQTAVPLLLTVSMMLTGCGQTGNSDSPVRPILPDNSPDSSTVSSGEKLPDPVTIVVEDDSTPPAEGMVRSRLTNEWVDADVAATRPIAVMIPNEASAIPQYSLSDASIIYEANVENRMTRMMAIYEDWQNLDKIGNIRSLRDYYAYWAFEWDAFIVHFGGPFFINELLAQPDTQDVDGTSGSDEAAFFRTTDRNKPHNAYASGEGLQKVIEKKGYSLGYRGLSDENHFRFATKAEPNTLGQYGAKAKDATYIDMSGCYPLTRCYFEFNEDDGLYYRSQHLSGSTDGPHIDAATGEQLTFKNILVQNTFHEELGEGYLAFQCHDTTRDGWFFTNGRGIHVNWEKTSDYSATRYYDDNGDEIILNTGKTMICIIEDGDSFTFH</sequence>
<dbReference type="Gene3D" id="3.50.90.10">
    <property type="entry name" value="YerB-like"/>
    <property type="match status" value="1"/>
</dbReference>
<dbReference type="InterPro" id="IPR021416">
    <property type="entry name" value="DUF3048_N"/>
</dbReference>
<dbReference type="InterPro" id="IPR023158">
    <property type="entry name" value="YerB-like_sf"/>
</dbReference>
<name>A0AAE3A3T5_9FIRM</name>
<dbReference type="Pfam" id="PF11258">
    <property type="entry name" value="DUF3048"/>
    <property type="match status" value="1"/>
</dbReference>
<dbReference type="PROSITE" id="PS51257">
    <property type="entry name" value="PROKAR_LIPOPROTEIN"/>
    <property type="match status" value="1"/>
</dbReference>
<reference evidence="5 6" key="1">
    <citation type="submission" date="2021-10" db="EMBL/GenBank/DDBJ databases">
        <title>Anaerobic single-cell dispensing facilitates the cultivation of human gut bacteria.</title>
        <authorList>
            <person name="Afrizal A."/>
        </authorList>
    </citation>
    <scope>NUCLEOTIDE SEQUENCE [LARGE SCALE GENOMIC DNA]</scope>
    <source>
        <strain evidence="5 6">CLA-AA-H273</strain>
    </source>
</reference>
<dbReference type="SUPFAM" id="SSF159774">
    <property type="entry name" value="YerB-like"/>
    <property type="match status" value="1"/>
</dbReference>
<keyword evidence="6" id="KW-1185">Reference proteome</keyword>
<evidence type="ECO:0000313" key="6">
    <source>
        <dbReference type="Proteomes" id="UP001197795"/>
    </source>
</evidence>
<proteinExistence type="predicted"/>
<dbReference type="AlphaFoldDB" id="A0AAE3A3T5"/>
<feature type="signal peptide" evidence="2">
    <location>
        <begin position="1"/>
        <end position="27"/>
    </location>
</feature>
<evidence type="ECO:0000313" key="5">
    <source>
        <dbReference type="EMBL" id="MCC2119898.1"/>
    </source>
</evidence>
<protein>
    <submittedName>
        <fullName evidence="5">DUF3048 domain-containing protein</fullName>
    </submittedName>
</protein>
<feature type="chain" id="PRO_5042030331" evidence="2">
    <location>
        <begin position="28"/>
        <end position="391"/>
    </location>
</feature>
<evidence type="ECO:0000259" key="3">
    <source>
        <dbReference type="Pfam" id="PF11258"/>
    </source>
</evidence>
<accession>A0AAE3A3T5</accession>
<gene>
    <name evidence="5" type="ORF">LKD75_09915</name>
</gene>
<organism evidence="5 6">
    <name type="scientific">Waltera acetigignens</name>
    <dbReference type="NCBI Taxonomy" id="2981769"/>
    <lineage>
        <taxon>Bacteria</taxon>
        <taxon>Bacillati</taxon>
        <taxon>Bacillota</taxon>
        <taxon>Clostridia</taxon>
        <taxon>Lachnospirales</taxon>
        <taxon>Lachnospiraceae</taxon>
        <taxon>Waltera</taxon>
    </lineage>
</organism>
<dbReference type="EMBL" id="JAJEPV010000022">
    <property type="protein sequence ID" value="MCC2119898.1"/>
    <property type="molecule type" value="Genomic_DNA"/>
</dbReference>
<dbReference type="InterPro" id="IPR035328">
    <property type="entry name" value="DUF3048_C"/>
</dbReference>